<evidence type="ECO:0000256" key="2">
    <source>
        <dbReference type="ARBA" id="ARBA00022723"/>
    </source>
</evidence>
<feature type="domain" description="EF-hand" evidence="14">
    <location>
        <begin position="255"/>
        <end position="290"/>
    </location>
</feature>
<evidence type="ECO:0000256" key="12">
    <source>
        <dbReference type="SAM" id="MobiDB-lite"/>
    </source>
</evidence>
<feature type="signal peptide" evidence="13">
    <location>
        <begin position="1"/>
        <end position="19"/>
    </location>
</feature>
<keyword evidence="2" id="KW-0479">Metal-binding</keyword>
<evidence type="ECO:0000313" key="15">
    <source>
        <dbReference type="Proteomes" id="UP000887565"/>
    </source>
</evidence>
<comment type="subunit">
    <text evidence="10">Interacts with PCSK6 (immature form including the propeptide); probably involved in the maturation and the secretion of PCSK6.</text>
</comment>
<dbReference type="GO" id="GO:0015031">
    <property type="term" value="P:protein transport"/>
    <property type="evidence" value="ECO:0007669"/>
    <property type="project" value="UniProtKB-ARBA"/>
</dbReference>
<dbReference type="PROSITE" id="PS00018">
    <property type="entry name" value="EF_HAND_1"/>
    <property type="match status" value="4"/>
</dbReference>
<feature type="compositionally biased region" description="Basic and acidic residues" evidence="12">
    <location>
        <begin position="145"/>
        <end position="157"/>
    </location>
</feature>
<reference evidence="16" key="1">
    <citation type="submission" date="2022-11" db="UniProtKB">
        <authorList>
            <consortium name="WormBaseParasite"/>
        </authorList>
    </citation>
    <scope>IDENTIFICATION</scope>
</reference>
<evidence type="ECO:0000256" key="6">
    <source>
        <dbReference type="ARBA" id="ARBA00022837"/>
    </source>
</evidence>
<keyword evidence="5" id="KW-0256">Endoplasmic reticulum</keyword>
<feature type="domain" description="EF-hand" evidence="14">
    <location>
        <begin position="89"/>
        <end position="124"/>
    </location>
</feature>
<keyword evidence="8" id="KW-0143">Chaperone</keyword>
<name>A0A915IKQ1_ROMCU</name>
<dbReference type="Gene3D" id="1.10.238.10">
    <property type="entry name" value="EF-hand"/>
    <property type="match status" value="3"/>
</dbReference>
<keyword evidence="4" id="KW-0677">Repeat</keyword>
<dbReference type="PROSITE" id="PS50222">
    <property type="entry name" value="EF_HAND_2"/>
    <property type="match status" value="4"/>
</dbReference>
<dbReference type="PANTHER" id="PTHR10827">
    <property type="entry name" value="RETICULOCALBIN"/>
    <property type="match status" value="1"/>
</dbReference>
<dbReference type="Proteomes" id="UP000887565">
    <property type="component" value="Unplaced"/>
</dbReference>
<evidence type="ECO:0000256" key="11">
    <source>
        <dbReference type="ARBA" id="ARBA00072696"/>
    </source>
</evidence>
<accession>A0A915IKQ1</accession>
<dbReference type="InterPro" id="IPR011992">
    <property type="entry name" value="EF-hand-dom_pair"/>
</dbReference>
<feature type="domain" description="EF-hand" evidence="14">
    <location>
        <begin position="229"/>
        <end position="254"/>
    </location>
</feature>
<feature type="domain" description="EF-hand" evidence="14">
    <location>
        <begin position="53"/>
        <end position="88"/>
    </location>
</feature>
<evidence type="ECO:0000256" key="13">
    <source>
        <dbReference type="SAM" id="SignalP"/>
    </source>
</evidence>
<keyword evidence="3 13" id="KW-0732">Signal</keyword>
<proteinExistence type="predicted"/>
<evidence type="ECO:0000256" key="8">
    <source>
        <dbReference type="ARBA" id="ARBA00023186"/>
    </source>
</evidence>
<sequence length="307" mass="35894">MYNYFTLLILLSVSTFLNASPQQHKSNAHIEHERILSESGKDAEKVSKMSPEEGHKRLRALAKRMDENNDQFVDKDELLKYVSKILTKIDQEEAEETFEDSDSDSDNFVTWKEHKDFSDSEKDEDDEENQKLLNDDQTYFQAADQNRDGKLNKEEYMAFKNPESNPRMHNILINNALKDKDKNSDGYIDLDEYLADKAPPSSNVKPSLCPYAGNRDEEWLTTEKFKFNEEYDQNKDGKLDRMEMKRWLVPDHQETAKEEAEHLMEEADKNRDEKLSYDEIASEYDLFASSEATNYGADLETIHRDEL</sequence>
<feature type="region of interest" description="Disordered" evidence="12">
    <location>
        <begin position="114"/>
        <end position="167"/>
    </location>
</feature>
<dbReference type="GO" id="GO:0005788">
    <property type="term" value="C:endoplasmic reticulum lumen"/>
    <property type="evidence" value="ECO:0007669"/>
    <property type="project" value="UniProtKB-SubCell"/>
</dbReference>
<dbReference type="OMA" id="YEYFHHP"/>
<evidence type="ECO:0000256" key="4">
    <source>
        <dbReference type="ARBA" id="ARBA00022737"/>
    </source>
</evidence>
<dbReference type="GO" id="GO:0005509">
    <property type="term" value="F:calcium ion binding"/>
    <property type="evidence" value="ECO:0007669"/>
    <property type="project" value="InterPro"/>
</dbReference>
<evidence type="ECO:0000256" key="7">
    <source>
        <dbReference type="ARBA" id="ARBA00023180"/>
    </source>
</evidence>
<keyword evidence="7" id="KW-0325">Glycoprotein</keyword>
<dbReference type="InterPro" id="IPR018247">
    <property type="entry name" value="EF_Hand_1_Ca_BS"/>
</dbReference>
<evidence type="ECO:0000256" key="3">
    <source>
        <dbReference type="ARBA" id="ARBA00022729"/>
    </source>
</evidence>
<protein>
    <recommendedName>
        <fullName evidence="11">Reticulocalbin-3</fullName>
    </recommendedName>
</protein>
<organism evidence="15 16">
    <name type="scientific">Romanomermis culicivorax</name>
    <name type="common">Nematode worm</name>
    <dbReference type="NCBI Taxonomy" id="13658"/>
    <lineage>
        <taxon>Eukaryota</taxon>
        <taxon>Metazoa</taxon>
        <taxon>Ecdysozoa</taxon>
        <taxon>Nematoda</taxon>
        <taxon>Enoplea</taxon>
        <taxon>Dorylaimia</taxon>
        <taxon>Mermithida</taxon>
        <taxon>Mermithoidea</taxon>
        <taxon>Mermithidae</taxon>
        <taxon>Romanomermis</taxon>
    </lineage>
</organism>
<dbReference type="WBParaSite" id="nRc.2.0.1.t14586-RA">
    <property type="protein sequence ID" value="nRc.2.0.1.t14586-RA"/>
    <property type="gene ID" value="nRc.2.0.1.g14586"/>
</dbReference>
<evidence type="ECO:0000256" key="5">
    <source>
        <dbReference type="ARBA" id="ARBA00022824"/>
    </source>
</evidence>
<feature type="chain" id="PRO_5038023892" description="Reticulocalbin-3" evidence="13">
    <location>
        <begin position="20"/>
        <end position="307"/>
    </location>
</feature>
<dbReference type="FunFam" id="1.10.238.10:FF:000104">
    <property type="entry name" value="calumenin isoform X1"/>
    <property type="match status" value="1"/>
</dbReference>
<evidence type="ECO:0000256" key="10">
    <source>
        <dbReference type="ARBA" id="ARBA00063143"/>
    </source>
</evidence>
<evidence type="ECO:0000256" key="1">
    <source>
        <dbReference type="ARBA" id="ARBA00004319"/>
    </source>
</evidence>
<dbReference type="AlphaFoldDB" id="A0A915IKQ1"/>
<keyword evidence="6" id="KW-0106">Calcium</keyword>
<dbReference type="InterPro" id="IPR002048">
    <property type="entry name" value="EF_hand_dom"/>
</dbReference>
<evidence type="ECO:0000259" key="14">
    <source>
        <dbReference type="PROSITE" id="PS50222"/>
    </source>
</evidence>
<dbReference type="Pfam" id="PF13202">
    <property type="entry name" value="EF-hand_5"/>
    <property type="match status" value="1"/>
</dbReference>
<evidence type="ECO:0000256" key="9">
    <source>
        <dbReference type="ARBA" id="ARBA00056975"/>
    </source>
</evidence>
<dbReference type="PANTHER" id="PTHR10827:SF95">
    <property type="entry name" value="LD34388P"/>
    <property type="match status" value="1"/>
</dbReference>
<dbReference type="SUPFAM" id="SSF47473">
    <property type="entry name" value="EF-hand"/>
    <property type="match status" value="2"/>
</dbReference>
<dbReference type="Pfam" id="PF13499">
    <property type="entry name" value="EF-hand_7"/>
    <property type="match status" value="1"/>
</dbReference>
<comment type="function">
    <text evidence="9">Probable molecular chaperone assisting protein biosynthesis and transport in the endoplasmic reticulum. Required for the proper biosynthesis and transport of pulmonary surfactant-associated protein A/SP-A, pulmonary surfactant-associated protein D/SP-D and the lipid transporter ABCA3. By regulating both the proper expression and the degradation through the endoplasmic reticulum-associated protein degradation pathway of these proteins plays a crucial role in pulmonary surfactant homeostasis. Has an anti-fibrotic activity by negatively regulating the secretion of type I and type III collagens. This calcium-binding protein also transiently associates with immature PCSK6 and regulates its secretion.</text>
</comment>
<comment type="subcellular location">
    <subcellularLocation>
        <location evidence="1">Endoplasmic reticulum lumen</location>
    </subcellularLocation>
</comment>
<dbReference type="SMART" id="SM00054">
    <property type="entry name" value="EFh"/>
    <property type="match status" value="6"/>
</dbReference>
<keyword evidence="15" id="KW-1185">Reference proteome</keyword>
<evidence type="ECO:0000313" key="16">
    <source>
        <dbReference type="WBParaSite" id="nRc.2.0.1.t14586-RA"/>
    </source>
</evidence>